<accession>L8HU27</accession>
<feature type="transmembrane region" description="Helical" evidence="7">
    <location>
        <begin position="479"/>
        <end position="501"/>
    </location>
</feature>
<feature type="region of interest" description="Disordered" evidence="6">
    <location>
        <begin position="130"/>
        <end position="166"/>
    </location>
</feature>
<evidence type="ECO:0000313" key="11">
    <source>
        <dbReference type="Proteomes" id="UP000011080"/>
    </source>
</evidence>
<evidence type="ECO:0000259" key="9">
    <source>
        <dbReference type="Pfam" id="PF21904"/>
    </source>
</evidence>
<feature type="transmembrane region" description="Helical" evidence="7">
    <location>
        <begin position="270"/>
        <end position="293"/>
    </location>
</feature>
<feature type="compositionally biased region" description="Polar residues" evidence="6">
    <location>
        <begin position="130"/>
        <end position="145"/>
    </location>
</feature>
<dbReference type="InterPro" id="IPR053937">
    <property type="entry name" value="GOST_TM"/>
</dbReference>
<evidence type="ECO:0000313" key="10">
    <source>
        <dbReference type="EMBL" id="ELR46849.1"/>
    </source>
</evidence>
<reference evidence="10 11" key="1">
    <citation type="journal article" date="2012" name="Nat. Genet.">
        <title>The yak genome and adaptation to life at high altitude.</title>
        <authorList>
            <person name="Qiu Q."/>
            <person name="Zhang G."/>
            <person name="Ma T."/>
            <person name="Qian W."/>
            <person name="Wang J."/>
            <person name="Ye Z."/>
            <person name="Cao C."/>
            <person name="Hu Q."/>
            <person name="Kim J."/>
            <person name="Larkin D.M."/>
            <person name="Auvil L."/>
            <person name="Capitanu B."/>
            <person name="Ma J."/>
            <person name="Lewin H.A."/>
            <person name="Qian X."/>
            <person name="Lang Y."/>
            <person name="Zhou R."/>
            <person name="Wang L."/>
            <person name="Wang K."/>
            <person name="Xia J."/>
            <person name="Liao S."/>
            <person name="Pan S."/>
            <person name="Lu X."/>
            <person name="Hou H."/>
            <person name="Wang Y."/>
            <person name="Zang X."/>
            <person name="Yin Y."/>
            <person name="Ma H."/>
            <person name="Zhang J."/>
            <person name="Wang Z."/>
            <person name="Zhang Y."/>
            <person name="Zhang D."/>
            <person name="Yonezawa T."/>
            <person name="Hasegawa M."/>
            <person name="Zhong Y."/>
            <person name="Liu W."/>
            <person name="Zhang Y."/>
            <person name="Huang Z."/>
            <person name="Zhang S."/>
            <person name="Long R."/>
            <person name="Yang H."/>
            <person name="Wang J."/>
            <person name="Lenstra J.A."/>
            <person name="Cooper D.N."/>
            <person name="Wu Y."/>
            <person name="Wang J."/>
            <person name="Shi P."/>
            <person name="Wang J."/>
            <person name="Liu J."/>
        </authorList>
    </citation>
    <scope>NUCLEOTIDE SEQUENCE [LARGE SCALE GENOMIC DNA]</scope>
    <source>
        <strain evidence="11">yakQH1</strain>
    </source>
</reference>
<dbReference type="EMBL" id="JH883288">
    <property type="protein sequence ID" value="ELR46849.1"/>
    <property type="molecule type" value="Genomic_DNA"/>
</dbReference>
<keyword evidence="4 7" id="KW-1133">Transmembrane helix</keyword>
<feature type="domain" description="GOST seven transmembrane" evidence="8">
    <location>
        <begin position="235"/>
        <end position="404"/>
    </location>
</feature>
<dbReference type="GO" id="GO:0016020">
    <property type="term" value="C:membrane"/>
    <property type="evidence" value="ECO:0007669"/>
    <property type="project" value="UniProtKB-SubCell"/>
</dbReference>
<evidence type="ECO:0000256" key="1">
    <source>
        <dbReference type="ARBA" id="ARBA00004141"/>
    </source>
</evidence>
<feature type="non-terminal residue" evidence="10">
    <location>
        <position position="1"/>
    </location>
</feature>
<keyword evidence="3" id="KW-0732">Signal</keyword>
<evidence type="ECO:0000256" key="6">
    <source>
        <dbReference type="SAM" id="MobiDB-lite"/>
    </source>
</evidence>
<evidence type="ECO:0000256" key="4">
    <source>
        <dbReference type="ARBA" id="ARBA00022989"/>
    </source>
</evidence>
<dbReference type="Pfam" id="PF21904">
    <property type="entry name" value="CAND6-7_N"/>
    <property type="match status" value="1"/>
</dbReference>
<dbReference type="PANTHER" id="PTHR21229">
    <property type="entry name" value="LUNG SEVEN TRANSMEMBRANE RECEPTOR"/>
    <property type="match status" value="1"/>
</dbReference>
<feature type="transmembrane region" description="Helical" evidence="7">
    <location>
        <begin position="239"/>
        <end position="258"/>
    </location>
</feature>
<organism evidence="10 11">
    <name type="scientific">Bos mutus</name>
    <name type="common">wild yak</name>
    <dbReference type="NCBI Taxonomy" id="72004"/>
    <lineage>
        <taxon>Eukaryota</taxon>
        <taxon>Metazoa</taxon>
        <taxon>Chordata</taxon>
        <taxon>Craniata</taxon>
        <taxon>Vertebrata</taxon>
        <taxon>Euteleostomi</taxon>
        <taxon>Mammalia</taxon>
        <taxon>Eutheria</taxon>
        <taxon>Laurasiatheria</taxon>
        <taxon>Artiodactyla</taxon>
        <taxon>Ruminantia</taxon>
        <taxon>Pecora</taxon>
        <taxon>Bovidae</taxon>
        <taxon>Bovinae</taxon>
        <taxon>Bos</taxon>
    </lineage>
</organism>
<keyword evidence="2 7" id="KW-0812">Transmembrane</keyword>
<dbReference type="Pfam" id="PF06814">
    <property type="entry name" value="GOST_TM"/>
    <property type="match status" value="2"/>
</dbReference>
<feature type="transmembrane region" description="Helical" evidence="7">
    <location>
        <begin position="343"/>
        <end position="361"/>
    </location>
</feature>
<dbReference type="Proteomes" id="UP000011080">
    <property type="component" value="Unassembled WGS sequence"/>
</dbReference>
<feature type="transmembrane region" description="Helical" evidence="7">
    <location>
        <begin position="305"/>
        <end position="331"/>
    </location>
</feature>
<dbReference type="InterPro" id="IPR054103">
    <property type="entry name" value="CAND6-7_N"/>
</dbReference>
<feature type="transmembrane region" description="Helical" evidence="7">
    <location>
        <begin position="377"/>
        <end position="397"/>
    </location>
</feature>
<evidence type="ECO:0000256" key="2">
    <source>
        <dbReference type="ARBA" id="ARBA00022692"/>
    </source>
</evidence>
<dbReference type="PANTHER" id="PTHR21229:SF12">
    <property type="entry name" value="PROTEIN GPR107"/>
    <property type="match status" value="1"/>
</dbReference>
<feature type="domain" description="GOST seven transmembrane" evidence="8">
    <location>
        <begin position="463"/>
        <end position="535"/>
    </location>
</feature>
<dbReference type="GO" id="GO:0005794">
    <property type="term" value="C:Golgi apparatus"/>
    <property type="evidence" value="ECO:0007669"/>
    <property type="project" value="TreeGrafter"/>
</dbReference>
<dbReference type="GO" id="GO:0032050">
    <property type="term" value="F:clathrin heavy chain binding"/>
    <property type="evidence" value="ECO:0007669"/>
    <property type="project" value="TreeGrafter"/>
</dbReference>
<evidence type="ECO:0000259" key="8">
    <source>
        <dbReference type="Pfam" id="PF06814"/>
    </source>
</evidence>
<feature type="transmembrane region" description="Helical" evidence="7">
    <location>
        <begin position="507"/>
        <end position="526"/>
    </location>
</feature>
<evidence type="ECO:0000256" key="3">
    <source>
        <dbReference type="ARBA" id="ARBA00022729"/>
    </source>
</evidence>
<evidence type="ECO:0000256" key="5">
    <source>
        <dbReference type="ARBA" id="ARBA00023136"/>
    </source>
</evidence>
<name>L8HU27_9CETA</name>
<evidence type="ECO:0000256" key="7">
    <source>
        <dbReference type="SAM" id="Phobius"/>
    </source>
</evidence>
<gene>
    <name evidence="10" type="ORF">M91_13537</name>
</gene>
<protein>
    <submittedName>
        <fullName evidence="10">Protein GPR107</fullName>
    </submittedName>
</protein>
<sequence length="582" mass="65323">QLLAEPGLGRVHHLALKDDVRHKVHLNTFGFFKNGYMKVNVSSLSVNEPKGATDKDFTIGFSLDRTKNDGFSSYLDEDVNYCILKKQSASVTLLILDISRSEVKIRSPPEAGAQLPKIIFTKDEKVVGQSQEPGVNPVSSGSQAPKEQESAKSKRSTVDSKATGEKSFSVHNNDGAVSFQFFFNISTDDQEGLYSLYFHKCLGSDAWSNDKFSFSLDIEITEKNPDSYLSAGEIPLPKLYISMAFFFFLSGTIWIHILRKRRNDVFKIHWLMAALPFTKSLSLVFHAIDYHYISSQGFPIEGWAVVYYITHLLKGALLFITIALIGTGWAFIKHILSDKDKKVFMVVIPLQVLANVAYIIIESTEEGTTEYGLWKDSLFLVDLLCCGAILFPVVWSIRHLQEASATDGKGKFLCDSKGPLEWRASLRAGSRWSQVRSGQALLGLSPTQSRPTSGVEADCGARTVETAINLAKLKLFRHYYVLIVCYIYFTRIIAFLLKLAVPFQWKWLYQLLDEMATLVFFVLTGYKFRPASDNPYLQLSQEEDDLEMESVVTTSGVMENMKKVKKVTNGSVEPQADWEGSA</sequence>
<dbReference type="GO" id="GO:0072583">
    <property type="term" value="P:clathrin-dependent endocytosis"/>
    <property type="evidence" value="ECO:0007669"/>
    <property type="project" value="TreeGrafter"/>
</dbReference>
<dbReference type="STRING" id="72004.ENSBMUP00000002021"/>
<dbReference type="GO" id="GO:0030136">
    <property type="term" value="C:clathrin-coated vesicle"/>
    <property type="evidence" value="ECO:0007669"/>
    <property type="project" value="TreeGrafter"/>
</dbReference>
<dbReference type="AlphaFoldDB" id="L8HU27"/>
<dbReference type="InterPro" id="IPR009637">
    <property type="entry name" value="GPR107/GPR108-like"/>
</dbReference>
<proteinExistence type="predicted"/>
<feature type="domain" description="CAND6/7 N-terminal" evidence="9">
    <location>
        <begin position="13"/>
        <end position="95"/>
    </location>
</feature>
<keyword evidence="5 7" id="KW-0472">Membrane</keyword>
<comment type="subcellular location">
    <subcellularLocation>
        <location evidence="1">Membrane</location>
        <topology evidence="1">Multi-pass membrane protein</topology>
    </subcellularLocation>
</comment>
<feature type="compositionally biased region" description="Basic and acidic residues" evidence="6">
    <location>
        <begin position="146"/>
        <end position="164"/>
    </location>
</feature>